<reference evidence="6" key="1">
    <citation type="journal article" date="2019" name="Int. J. Syst. Evol. Microbiol.">
        <title>The Global Catalogue of Microorganisms (GCM) 10K type strain sequencing project: providing services to taxonomists for standard genome sequencing and annotation.</title>
        <authorList>
            <consortium name="The Broad Institute Genomics Platform"/>
            <consortium name="The Broad Institute Genome Sequencing Center for Infectious Disease"/>
            <person name="Wu L."/>
            <person name="Ma J."/>
        </authorList>
    </citation>
    <scope>NUCLEOTIDE SEQUENCE [LARGE SCALE GENOMIC DNA]</scope>
    <source>
        <strain evidence="6">CCUG 46385</strain>
    </source>
</reference>
<dbReference type="Proteomes" id="UP001595916">
    <property type="component" value="Unassembled WGS sequence"/>
</dbReference>
<comment type="similarity">
    <text evidence="1 2">Belongs to the pirin family.</text>
</comment>
<gene>
    <name evidence="5" type="ORF">ACFO4R_03955</name>
</gene>
<evidence type="ECO:0000259" key="4">
    <source>
        <dbReference type="Pfam" id="PF05726"/>
    </source>
</evidence>
<dbReference type="Gene3D" id="2.60.120.10">
    <property type="entry name" value="Jelly Rolls"/>
    <property type="match status" value="2"/>
</dbReference>
<organism evidence="5 6">
    <name type="scientific">Filifactor villosus</name>
    <dbReference type="NCBI Taxonomy" id="29374"/>
    <lineage>
        <taxon>Bacteria</taxon>
        <taxon>Bacillati</taxon>
        <taxon>Bacillota</taxon>
        <taxon>Clostridia</taxon>
        <taxon>Peptostreptococcales</taxon>
        <taxon>Filifactoraceae</taxon>
        <taxon>Filifactor</taxon>
    </lineage>
</organism>
<dbReference type="Pfam" id="PF02678">
    <property type="entry name" value="Pirin"/>
    <property type="match status" value="1"/>
</dbReference>
<protein>
    <submittedName>
        <fullName evidence="5">Pirin family protein</fullName>
    </submittedName>
</protein>
<proteinExistence type="inferred from homology"/>
<dbReference type="RefSeq" id="WP_379787726.1">
    <property type="nucleotide sequence ID" value="NZ_JBHSHL010000014.1"/>
</dbReference>
<dbReference type="InterPro" id="IPR008778">
    <property type="entry name" value="Pirin_C_dom"/>
</dbReference>
<evidence type="ECO:0000313" key="6">
    <source>
        <dbReference type="Proteomes" id="UP001595916"/>
    </source>
</evidence>
<comment type="caution">
    <text evidence="5">The sequence shown here is derived from an EMBL/GenBank/DDBJ whole genome shotgun (WGS) entry which is preliminary data.</text>
</comment>
<dbReference type="InterPro" id="IPR003829">
    <property type="entry name" value="Pirin_N_dom"/>
</dbReference>
<dbReference type="SUPFAM" id="SSF51182">
    <property type="entry name" value="RmlC-like cupins"/>
    <property type="match status" value="1"/>
</dbReference>
<evidence type="ECO:0000256" key="2">
    <source>
        <dbReference type="RuleBase" id="RU003457"/>
    </source>
</evidence>
<dbReference type="PANTHER" id="PTHR43594:SF1">
    <property type="entry name" value="QUERCETIN 2,3-DIOXYGENASE PA2418-RELATED"/>
    <property type="match status" value="1"/>
</dbReference>
<sequence length="294" mass="33347">MNFRKIERIFKNDHSHWVGNGFRVKQYFPNSNKEYFFERFSPFILMDYNEPYFFKATPFETGVGVHPHRGFETVTFAFAGKIEHGDNKGNTGIIEPGDIQWMTAGSGILHKEFHEKEFSKKDRVLHMIQLWVNLPKEHKMTEPKYQAIKATQMGKHFSEDGKAELTVYAGKVMNTRGPASTFSPMNIYKIDLAKGGSLTLQEPSDFNTGLLVLSGEVKINEVNPAKISDFVLFENNGKAFCITGVEEHSEVFVLSGQPLNEPVVAGGPFVMNTEEELLQAHLDYRNGVFGDLHF</sequence>
<dbReference type="EMBL" id="JBHSHL010000014">
    <property type="protein sequence ID" value="MFC4804228.1"/>
    <property type="molecule type" value="Genomic_DNA"/>
</dbReference>
<evidence type="ECO:0000313" key="5">
    <source>
        <dbReference type="EMBL" id="MFC4804228.1"/>
    </source>
</evidence>
<evidence type="ECO:0000259" key="3">
    <source>
        <dbReference type="Pfam" id="PF02678"/>
    </source>
</evidence>
<dbReference type="InterPro" id="IPR053186">
    <property type="entry name" value="QDO-related"/>
</dbReference>
<name>A0ABV9QK47_9FIRM</name>
<dbReference type="InterPro" id="IPR011051">
    <property type="entry name" value="RmlC_Cupin_sf"/>
</dbReference>
<keyword evidence="6" id="KW-1185">Reference proteome</keyword>
<dbReference type="InterPro" id="IPR014710">
    <property type="entry name" value="RmlC-like_jellyroll"/>
</dbReference>
<evidence type="ECO:0000256" key="1">
    <source>
        <dbReference type="ARBA" id="ARBA00008416"/>
    </source>
</evidence>
<dbReference type="CDD" id="cd02909">
    <property type="entry name" value="cupin_pirin_N"/>
    <property type="match status" value="1"/>
</dbReference>
<dbReference type="CDD" id="cd02247">
    <property type="entry name" value="cupin_pirin_C"/>
    <property type="match status" value="1"/>
</dbReference>
<dbReference type="Pfam" id="PF05726">
    <property type="entry name" value="Pirin_C"/>
    <property type="match status" value="1"/>
</dbReference>
<accession>A0ABV9QK47</accession>
<dbReference type="InterPro" id="IPR012093">
    <property type="entry name" value="Pirin"/>
</dbReference>
<feature type="domain" description="Pirin N-terminal" evidence="3">
    <location>
        <begin position="34"/>
        <end position="132"/>
    </location>
</feature>
<dbReference type="PANTHER" id="PTHR43594">
    <property type="entry name" value="QUERCETIN 2,3-DIOXYGENASE"/>
    <property type="match status" value="1"/>
</dbReference>
<dbReference type="PIRSF" id="PIRSF006232">
    <property type="entry name" value="Pirin"/>
    <property type="match status" value="1"/>
</dbReference>
<feature type="domain" description="Pirin C-terminal" evidence="4">
    <location>
        <begin position="188"/>
        <end position="290"/>
    </location>
</feature>